<dbReference type="RefSeq" id="WP_186971117.1">
    <property type="nucleotide sequence ID" value="NZ_JACOOU010000012.1"/>
</dbReference>
<dbReference type="EMBL" id="JACOOU010000012">
    <property type="protein sequence ID" value="MBC5674933.1"/>
    <property type="molecule type" value="Genomic_DNA"/>
</dbReference>
<name>A0ABR7FIA6_9FIRM</name>
<accession>A0ABR7FIA6</accession>
<keyword evidence="6 7" id="KW-0472">Membrane</keyword>
<keyword evidence="5 7" id="KW-1133">Transmembrane helix</keyword>
<feature type="transmembrane region" description="Helical" evidence="7">
    <location>
        <begin position="191"/>
        <end position="213"/>
    </location>
</feature>
<reference evidence="9 10" key="1">
    <citation type="submission" date="2020-08" db="EMBL/GenBank/DDBJ databases">
        <title>Genome public.</title>
        <authorList>
            <person name="Liu C."/>
            <person name="Sun Q."/>
        </authorList>
    </citation>
    <scope>NUCLEOTIDE SEQUENCE [LARGE SCALE GENOMIC DNA]</scope>
    <source>
        <strain evidence="9 10">NSJ-34</strain>
    </source>
</reference>
<evidence type="ECO:0000256" key="4">
    <source>
        <dbReference type="ARBA" id="ARBA00022692"/>
    </source>
</evidence>
<dbReference type="Gene3D" id="1.10.3720.10">
    <property type="entry name" value="MetI-like"/>
    <property type="match status" value="1"/>
</dbReference>
<dbReference type="SUPFAM" id="SSF161098">
    <property type="entry name" value="MetI-like"/>
    <property type="match status" value="1"/>
</dbReference>
<dbReference type="PROSITE" id="PS50928">
    <property type="entry name" value="ABC_TM1"/>
    <property type="match status" value="1"/>
</dbReference>
<feature type="transmembrane region" description="Helical" evidence="7">
    <location>
        <begin position="145"/>
        <end position="170"/>
    </location>
</feature>
<keyword evidence="10" id="KW-1185">Reference proteome</keyword>
<gene>
    <name evidence="9" type="ORF">H8S76_22105</name>
</gene>
<keyword evidence="4 7" id="KW-0812">Transmembrane</keyword>
<organism evidence="9 10">
    <name type="scientific">Blautia celeris</name>
    <dbReference type="NCBI Taxonomy" id="2763026"/>
    <lineage>
        <taxon>Bacteria</taxon>
        <taxon>Bacillati</taxon>
        <taxon>Bacillota</taxon>
        <taxon>Clostridia</taxon>
        <taxon>Lachnospirales</taxon>
        <taxon>Lachnospiraceae</taxon>
        <taxon>Blautia</taxon>
    </lineage>
</organism>
<evidence type="ECO:0000313" key="10">
    <source>
        <dbReference type="Proteomes" id="UP000654573"/>
    </source>
</evidence>
<dbReference type="InterPro" id="IPR000515">
    <property type="entry name" value="MetI-like"/>
</dbReference>
<keyword evidence="3" id="KW-1003">Cell membrane</keyword>
<protein>
    <submittedName>
        <fullName evidence="9">Carbohydrate ABC transporter permease</fullName>
    </submittedName>
</protein>
<evidence type="ECO:0000256" key="6">
    <source>
        <dbReference type="ARBA" id="ARBA00023136"/>
    </source>
</evidence>
<dbReference type="CDD" id="cd06261">
    <property type="entry name" value="TM_PBP2"/>
    <property type="match status" value="1"/>
</dbReference>
<evidence type="ECO:0000256" key="7">
    <source>
        <dbReference type="RuleBase" id="RU363032"/>
    </source>
</evidence>
<keyword evidence="2 7" id="KW-0813">Transport</keyword>
<dbReference type="Pfam" id="PF00528">
    <property type="entry name" value="BPD_transp_1"/>
    <property type="match status" value="1"/>
</dbReference>
<evidence type="ECO:0000256" key="3">
    <source>
        <dbReference type="ARBA" id="ARBA00022475"/>
    </source>
</evidence>
<evidence type="ECO:0000259" key="8">
    <source>
        <dbReference type="PROSITE" id="PS50928"/>
    </source>
</evidence>
<comment type="caution">
    <text evidence="9">The sequence shown here is derived from an EMBL/GenBank/DDBJ whole genome shotgun (WGS) entry which is preliminary data.</text>
</comment>
<comment type="similarity">
    <text evidence="7">Belongs to the binding-protein-dependent transport system permease family.</text>
</comment>
<comment type="subcellular location">
    <subcellularLocation>
        <location evidence="1 7">Cell membrane</location>
        <topology evidence="1 7">Multi-pass membrane protein</topology>
    </subcellularLocation>
</comment>
<feature type="domain" description="ABC transmembrane type-1" evidence="8">
    <location>
        <begin position="80"/>
        <end position="270"/>
    </location>
</feature>
<dbReference type="Proteomes" id="UP000654573">
    <property type="component" value="Unassembled WGS sequence"/>
</dbReference>
<sequence length="285" mass="32442">MAKPQRKRKQGKIPSLEVIFLYAFLIVLAVLFILPIFYLFMGSFKAESELFRVPFKWLPDKFQFGNFINMFSSIPFFKYLKNTMIIVVCNIVGSLLSCSLVAYGFARLRWPGRDKVFILVLITMILPYQVTLVPLFLMFTKMKWIGTFLPLTVTCFFGNPFFIFLLRQFFTGIPQDISEAARIDGAGEFTIFSKLVIPMAKPALTTVAIFAFIRSWNDFLGPLVFLGKDELYTLSLAASMLKSNLDPNWSLLLALGAVMILPVLILFFVMQKYFIQGIAMSGIKG</sequence>
<feature type="transmembrane region" description="Helical" evidence="7">
    <location>
        <begin position="84"/>
        <end position="105"/>
    </location>
</feature>
<dbReference type="PANTHER" id="PTHR43744">
    <property type="entry name" value="ABC TRANSPORTER PERMEASE PROTEIN MG189-RELATED-RELATED"/>
    <property type="match status" value="1"/>
</dbReference>
<evidence type="ECO:0000256" key="5">
    <source>
        <dbReference type="ARBA" id="ARBA00022989"/>
    </source>
</evidence>
<dbReference type="PANTHER" id="PTHR43744:SF6">
    <property type="entry name" value="ABC TRANSPORTER PERMEASE PROTEIN YESQ-RELATED"/>
    <property type="match status" value="1"/>
</dbReference>
<evidence type="ECO:0000256" key="1">
    <source>
        <dbReference type="ARBA" id="ARBA00004651"/>
    </source>
</evidence>
<feature type="transmembrane region" description="Helical" evidence="7">
    <location>
        <begin position="249"/>
        <end position="270"/>
    </location>
</feature>
<proteinExistence type="inferred from homology"/>
<dbReference type="InterPro" id="IPR035906">
    <property type="entry name" value="MetI-like_sf"/>
</dbReference>
<feature type="transmembrane region" description="Helical" evidence="7">
    <location>
        <begin position="20"/>
        <end position="41"/>
    </location>
</feature>
<feature type="transmembrane region" description="Helical" evidence="7">
    <location>
        <begin position="117"/>
        <end position="139"/>
    </location>
</feature>
<evidence type="ECO:0000256" key="2">
    <source>
        <dbReference type="ARBA" id="ARBA00022448"/>
    </source>
</evidence>
<evidence type="ECO:0000313" key="9">
    <source>
        <dbReference type="EMBL" id="MBC5674933.1"/>
    </source>
</evidence>